<keyword evidence="1" id="KW-0812">Transmembrane</keyword>
<name>A0ABW6Y2W8_9ACTN</name>
<feature type="transmembrane region" description="Helical" evidence="1">
    <location>
        <begin position="20"/>
        <end position="44"/>
    </location>
</feature>
<gene>
    <name evidence="2" type="ORF">ACFY8C_37090</name>
</gene>
<feature type="transmembrane region" description="Helical" evidence="1">
    <location>
        <begin position="64"/>
        <end position="89"/>
    </location>
</feature>
<proteinExistence type="predicted"/>
<evidence type="ECO:0000313" key="3">
    <source>
        <dbReference type="Proteomes" id="UP001602370"/>
    </source>
</evidence>
<organism evidence="2 3">
    <name type="scientific">Streptomyces flavochromogenes</name>
    <dbReference type="NCBI Taxonomy" id="68199"/>
    <lineage>
        <taxon>Bacteria</taxon>
        <taxon>Bacillati</taxon>
        <taxon>Actinomycetota</taxon>
        <taxon>Actinomycetes</taxon>
        <taxon>Kitasatosporales</taxon>
        <taxon>Streptomycetaceae</taxon>
        <taxon>Streptomyces</taxon>
    </lineage>
</organism>
<sequence>MSLPLQGDPGTARRTRPTGYLVTLAVLVGGGLMIDMFALYISVFATDSCGSVSPAPVCTTFGMLSTWALPWIGLGAAAAVSAGLGLAAWRRGRTPWVYLPIGVLLYLASLAGAWAIMVS</sequence>
<keyword evidence="1" id="KW-1133">Transmembrane helix</keyword>
<evidence type="ECO:0000313" key="2">
    <source>
        <dbReference type="EMBL" id="MFF5923901.1"/>
    </source>
</evidence>
<feature type="transmembrane region" description="Helical" evidence="1">
    <location>
        <begin position="96"/>
        <end position="117"/>
    </location>
</feature>
<keyword evidence="3" id="KW-1185">Reference proteome</keyword>
<reference evidence="2 3" key="1">
    <citation type="submission" date="2024-10" db="EMBL/GenBank/DDBJ databases">
        <title>The Natural Products Discovery Center: Release of the First 8490 Sequenced Strains for Exploring Actinobacteria Biosynthetic Diversity.</title>
        <authorList>
            <person name="Kalkreuter E."/>
            <person name="Kautsar S.A."/>
            <person name="Yang D."/>
            <person name="Bader C.D."/>
            <person name="Teijaro C.N."/>
            <person name="Fluegel L."/>
            <person name="Davis C.M."/>
            <person name="Simpson J.R."/>
            <person name="Lauterbach L."/>
            <person name="Steele A.D."/>
            <person name="Gui C."/>
            <person name="Meng S."/>
            <person name="Li G."/>
            <person name="Viehrig K."/>
            <person name="Ye F."/>
            <person name="Su P."/>
            <person name="Kiefer A.F."/>
            <person name="Nichols A."/>
            <person name="Cepeda A.J."/>
            <person name="Yan W."/>
            <person name="Fan B."/>
            <person name="Jiang Y."/>
            <person name="Adhikari A."/>
            <person name="Zheng C.-J."/>
            <person name="Schuster L."/>
            <person name="Cowan T.M."/>
            <person name="Smanski M.J."/>
            <person name="Chevrette M.G."/>
            <person name="De Carvalho L.P.S."/>
            <person name="Shen B."/>
        </authorList>
    </citation>
    <scope>NUCLEOTIDE SEQUENCE [LARGE SCALE GENOMIC DNA]</scope>
    <source>
        <strain evidence="2 3">NPDC012605</strain>
    </source>
</reference>
<keyword evidence="1" id="KW-0472">Membrane</keyword>
<evidence type="ECO:0000256" key="1">
    <source>
        <dbReference type="SAM" id="Phobius"/>
    </source>
</evidence>
<evidence type="ECO:0008006" key="4">
    <source>
        <dbReference type="Google" id="ProtNLM"/>
    </source>
</evidence>
<accession>A0ABW6Y2W8</accession>
<dbReference type="RefSeq" id="WP_051819582.1">
    <property type="nucleotide sequence ID" value="NZ_JBIBDZ010000016.1"/>
</dbReference>
<dbReference type="EMBL" id="JBIBDZ010000016">
    <property type="protein sequence ID" value="MFF5923901.1"/>
    <property type="molecule type" value="Genomic_DNA"/>
</dbReference>
<comment type="caution">
    <text evidence="2">The sequence shown here is derived from an EMBL/GenBank/DDBJ whole genome shotgun (WGS) entry which is preliminary data.</text>
</comment>
<protein>
    <recommendedName>
        <fullName evidence="4">Integral membrane protein</fullName>
    </recommendedName>
</protein>
<dbReference type="Proteomes" id="UP001602370">
    <property type="component" value="Unassembled WGS sequence"/>
</dbReference>